<dbReference type="Proteomes" id="UP000015100">
    <property type="component" value="Unassembled WGS sequence"/>
</dbReference>
<feature type="compositionally biased region" description="Basic and acidic residues" evidence="1">
    <location>
        <begin position="230"/>
        <end position="243"/>
    </location>
</feature>
<name>S8A866_DACHA</name>
<evidence type="ECO:0000256" key="1">
    <source>
        <dbReference type="SAM" id="MobiDB-lite"/>
    </source>
</evidence>
<accession>S8A866</accession>
<dbReference type="HOGENOM" id="CLU_959846_0_0_1"/>
<feature type="region of interest" description="Disordered" evidence="1">
    <location>
        <begin position="215"/>
        <end position="290"/>
    </location>
</feature>
<organism evidence="2 3">
    <name type="scientific">Dactylellina haptotyla (strain CBS 200.50)</name>
    <name type="common">Nematode-trapping fungus</name>
    <name type="synonym">Monacrosporium haptotylum</name>
    <dbReference type="NCBI Taxonomy" id="1284197"/>
    <lineage>
        <taxon>Eukaryota</taxon>
        <taxon>Fungi</taxon>
        <taxon>Dikarya</taxon>
        <taxon>Ascomycota</taxon>
        <taxon>Pezizomycotina</taxon>
        <taxon>Orbiliomycetes</taxon>
        <taxon>Orbiliales</taxon>
        <taxon>Orbiliaceae</taxon>
        <taxon>Dactylellina</taxon>
    </lineage>
</organism>
<protein>
    <submittedName>
        <fullName evidence="2">Uncharacterized protein</fullName>
    </submittedName>
</protein>
<feature type="compositionally biased region" description="Basic and acidic residues" evidence="1">
    <location>
        <begin position="110"/>
        <end position="123"/>
    </location>
</feature>
<reference evidence="2 3" key="1">
    <citation type="journal article" date="2013" name="PLoS Genet.">
        <title>Genomic mechanisms accounting for the adaptation to parasitism in nematode-trapping fungi.</title>
        <authorList>
            <person name="Meerupati T."/>
            <person name="Andersson K.M."/>
            <person name="Friman E."/>
            <person name="Kumar D."/>
            <person name="Tunlid A."/>
            <person name="Ahren D."/>
        </authorList>
    </citation>
    <scope>NUCLEOTIDE SEQUENCE [LARGE SCALE GENOMIC DNA]</scope>
    <source>
        <strain evidence="2 3">CBS 200.50</strain>
    </source>
</reference>
<sequence>MDPVENTCSDGRKESCVQPQETKERPPILNQRNSMKTAGDRNNGAAPSFNPLAPLQSKEKRVKKRYPKGPLKTGKVPRFDNSLKESILDAALEAADKNRLAPAIATSGDPPDRGGDGFRKFADIEMSDVASLASSSTQASSSAQPMDSQSSIWSGSLGGPPEGSPVAIDEYLTEPGPSPSLDRRATFLPRVQDHRGRPVQSLEWIDGVLQTRSTAALGEEGVQDSDGATDGDRTPGHGEDLRGLDGISVALGGRRDHEIVGPGEAYPEDYQSTRGSETETETETVSDESF</sequence>
<feature type="region of interest" description="Disordered" evidence="1">
    <location>
        <begin position="1"/>
        <end position="78"/>
    </location>
</feature>
<comment type="caution">
    <text evidence="2">The sequence shown here is derived from an EMBL/GenBank/DDBJ whole genome shotgun (WGS) entry which is preliminary data.</text>
</comment>
<feature type="compositionally biased region" description="Low complexity" evidence="1">
    <location>
        <begin position="130"/>
        <end position="155"/>
    </location>
</feature>
<feature type="compositionally biased region" description="Acidic residues" evidence="1">
    <location>
        <begin position="278"/>
        <end position="290"/>
    </location>
</feature>
<evidence type="ECO:0000313" key="2">
    <source>
        <dbReference type="EMBL" id="EPS37291.1"/>
    </source>
</evidence>
<evidence type="ECO:0000313" key="3">
    <source>
        <dbReference type="Proteomes" id="UP000015100"/>
    </source>
</evidence>
<proteinExistence type="predicted"/>
<dbReference type="AlphaFoldDB" id="S8A866"/>
<feature type="region of interest" description="Disordered" evidence="1">
    <location>
        <begin position="96"/>
        <end position="183"/>
    </location>
</feature>
<feature type="compositionally biased region" description="Basic and acidic residues" evidence="1">
    <location>
        <begin position="10"/>
        <end position="26"/>
    </location>
</feature>
<gene>
    <name evidence="2" type="ORF">H072_9051</name>
</gene>
<keyword evidence="3" id="KW-1185">Reference proteome</keyword>
<reference evidence="3" key="2">
    <citation type="submission" date="2013-04" db="EMBL/GenBank/DDBJ databases">
        <title>Genomic mechanisms accounting for the adaptation to parasitism in nematode-trapping fungi.</title>
        <authorList>
            <person name="Ahren D.G."/>
        </authorList>
    </citation>
    <scope>NUCLEOTIDE SEQUENCE [LARGE SCALE GENOMIC DNA]</scope>
    <source>
        <strain evidence="3">CBS 200.50</strain>
    </source>
</reference>
<dbReference type="EMBL" id="AQGS01000677">
    <property type="protein sequence ID" value="EPS37291.1"/>
    <property type="molecule type" value="Genomic_DNA"/>
</dbReference>